<dbReference type="PANTHER" id="PTHR31723">
    <property type="entry name" value="PATHOGENESIS-RELATED FAMILY PROTEIN"/>
    <property type="match status" value="1"/>
</dbReference>
<proteinExistence type="predicted"/>
<organism evidence="1">
    <name type="scientific">Anthurium amnicola</name>
    <dbReference type="NCBI Taxonomy" id="1678845"/>
    <lineage>
        <taxon>Eukaryota</taxon>
        <taxon>Viridiplantae</taxon>
        <taxon>Streptophyta</taxon>
        <taxon>Embryophyta</taxon>
        <taxon>Tracheophyta</taxon>
        <taxon>Spermatophyta</taxon>
        <taxon>Magnoliopsida</taxon>
        <taxon>Liliopsida</taxon>
        <taxon>Araceae</taxon>
        <taxon>Pothoideae</taxon>
        <taxon>Potheae</taxon>
        <taxon>Anthurium</taxon>
    </lineage>
</organism>
<name>A0A1D1Z610_9ARAE</name>
<accession>A0A1D1Z610</accession>
<dbReference type="AlphaFoldDB" id="A0A1D1Z610"/>
<dbReference type="PANTHER" id="PTHR31723:SF5">
    <property type="entry name" value="OS01G0248500 PROTEIN"/>
    <property type="match status" value="1"/>
</dbReference>
<dbReference type="Gene3D" id="3.10.450.50">
    <property type="match status" value="1"/>
</dbReference>
<dbReference type="InterPro" id="IPR032710">
    <property type="entry name" value="NTF2-like_dom_sf"/>
</dbReference>
<feature type="non-terminal residue" evidence="1">
    <location>
        <position position="1"/>
    </location>
</feature>
<sequence length="259" mass="29008">ICCRGSSLCRAVPIQHLLSEGAHMASSTVEGDKYRSHMYGEGEKNTQWRFGGPPNYDVVNKLFEEGRTQEWPLGSVEEKVQRLVKTWEMEMVHKINPADRKTINNEKFRFSVNGSKGITADEIRRIGGSYNAFLQTNLSLPEELRYYDPAKETAESSTAAFTTTFSRGFAVEILQVYSGPPTIVYKFRHWGFMEGPFQGHAPTGEMAQLHGLAVFQLDEAMKIEKVEFFYDGGELIGGLLKGAKTESSATTSRCPFIKA</sequence>
<protein>
    <submittedName>
        <fullName evidence="1">Pathogen-related protein</fullName>
    </submittedName>
</protein>
<gene>
    <name evidence="1" type="primary">PRPX_0</name>
    <name evidence="1" type="ORF">g.64534</name>
</gene>
<evidence type="ECO:0000313" key="1">
    <source>
        <dbReference type="EMBL" id="JAT62304.1"/>
    </source>
</evidence>
<dbReference type="SUPFAM" id="SSF54427">
    <property type="entry name" value="NTF2-like"/>
    <property type="match status" value="1"/>
</dbReference>
<dbReference type="InterPro" id="IPR053218">
    <property type="entry name" value="Pathogen-related_defense"/>
</dbReference>
<reference evidence="1" key="1">
    <citation type="submission" date="2015-07" db="EMBL/GenBank/DDBJ databases">
        <title>Transcriptome Assembly of Anthurium amnicola.</title>
        <authorList>
            <person name="Suzuki J."/>
        </authorList>
    </citation>
    <scope>NUCLEOTIDE SEQUENCE</scope>
</reference>
<dbReference type="EMBL" id="GDJX01005632">
    <property type="protein sequence ID" value="JAT62304.1"/>
    <property type="molecule type" value="Transcribed_RNA"/>
</dbReference>